<dbReference type="Gene3D" id="3.40.630.30">
    <property type="match status" value="1"/>
</dbReference>
<dbReference type="EMBL" id="JACXYU010000022">
    <property type="protein sequence ID" value="MBD3934899.1"/>
    <property type="molecule type" value="Genomic_DNA"/>
</dbReference>
<gene>
    <name evidence="2" type="ORF">IF129_25480</name>
</gene>
<protein>
    <submittedName>
        <fullName evidence="2">GNAT family N-acetyltransferase</fullName>
    </submittedName>
</protein>
<dbReference type="Proteomes" id="UP000632289">
    <property type="component" value="Unassembled WGS sequence"/>
</dbReference>
<dbReference type="InterPro" id="IPR016181">
    <property type="entry name" value="Acyl_CoA_acyltransferase"/>
</dbReference>
<evidence type="ECO:0000313" key="3">
    <source>
        <dbReference type="Proteomes" id="UP000632289"/>
    </source>
</evidence>
<reference evidence="2" key="1">
    <citation type="submission" date="2020-09" db="EMBL/GenBank/DDBJ databases">
        <title>Secondary metabolite and genome analysis of marine Streptomyces chumphonensis KK1-2T.</title>
        <authorList>
            <person name="Phongsopitanun W."/>
            <person name="Kanchanasin P."/>
            <person name="Pittayakhajonwut P."/>
            <person name="Suwanborirux K."/>
            <person name="Tanasupawat S."/>
        </authorList>
    </citation>
    <scope>NUCLEOTIDE SEQUENCE</scope>
    <source>
        <strain evidence="2">KK1-2</strain>
    </source>
</reference>
<dbReference type="SUPFAM" id="SSF55729">
    <property type="entry name" value="Acyl-CoA N-acyltransferases (Nat)"/>
    <property type="match status" value="1"/>
</dbReference>
<evidence type="ECO:0000259" key="1">
    <source>
        <dbReference type="PROSITE" id="PS51186"/>
    </source>
</evidence>
<dbReference type="AlphaFoldDB" id="A0A927F3K2"/>
<dbReference type="PROSITE" id="PS51186">
    <property type="entry name" value="GNAT"/>
    <property type="match status" value="1"/>
</dbReference>
<feature type="domain" description="N-acetyltransferase" evidence="1">
    <location>
        <begin position="39"/>
        <end position="176"/>
    </location>
</feature>
<dbReference type="InterPro" id="IPR000182">
    <property type="entry name" value="GNAT_dom"/>
</dbReference>
<comment type="caution">
    <text evidence="2">The sequence shown here is derived from an EMBL/GenBank/DDBJ whole genome shotgun (WGS) entry which is preliminary data.</text>
</comment>
<dbReference type="RefSeq" id="WP_191212198.1">
    <property type="nucleotide sequence ID" value="NZ_BAABKL010000013.1"/>
</dbReference>
<keyword evidence="3" id="KW-1185">Reference proteome</keyword>
<dbReference type="GO" id="GO:0016747">
    <property type="term" value="F:acyltransferase activity, transferring groups other than amino-acyl groups"/>
    <property type="evidence" value="ECO:0007669"/>
    <property type="project" value="InterPro"/>
</dbReference>
<proteinExistence type="predicted"/>
<name>A0A927F3K2_9ACTN</name>
<sequence length="179" mass="18255">MRGDVQLRPLDAALLSALLEAAVADADPEEVMPPVPGPPGWTDARREAFLRFHRGRAQGLAADPVEATYAVLLTGPDGEASGGRRVVGAARLCPVPSGDGEAEAGLWLGRSVRRTGVGGAAFRLLVEEARAAGRSGVVAATTPDNQGARRLLAALGARTAVTAEAVEAHLSLLPADGPG</sequence>
<accession>A0A927F3K2</accession>
<dbReference type="Pfam" id="PF13302">
    <property type="entry name" value="Acetyltransf_3"/>
    <property type="match status" value="1"/>
</dbReference>
<organism evidence="2 3">
    <name type="scientific">Streptomyces chumphonensis</name>
    <dbReference type="NCBI Taxonomy" id="1214925"/>
    <lineage>
        <taxon>Bacteria</taxon>
        <taxon>Bacillati</taxon>
        <taxon>Actinomycetota</taxon>
        <taxon>Actinomycetes</taxon>
        <taxon>Kitasatosporales</taxon>
        <taxon>Streptomycetaceae</taxon>
        <taxon>Streptomyces</taxon>
    </lineage>
</organism>
<dbReference type="CDD" id="cd04301">
    <property type="entry name" value="NAT_SF"/>
    <property type="match status" value="1"/>
</dbReference>
<evidence type="ECO:0000313" key="2">
    <source>
        <dbReference type="EMBL" id="MBD3934899.1"/>
    </source>
</evidence>